<dbReference type="EMBL" id="AYZO01000004">
    <property type="protein sequence ID" value="KRN14203.1"/>
    <property type="molecule type" value="Genomic_DNA"/>
</dbReference>
<dbReference type="GO" id="GO:0044550">
    <property type="term" value="P:secondary metabolite biosynthetic process"/>
    <property type="evidence" value="ECO:0007669"/>
    <property type="project" value="TreeGrafter"/>
</dbReference>
<dbReference type="PANTHER" id="PTHR45527:SF1">
    <property type="entry name" value="FATTY ACID SYNTHASE"/>
    <property type="match status" value="1"/>
</dbReference>
<dbReference type="AlphaFoldDB" id="I7KQ23"/>
<organism evidence="2 4">
    <name type="scientific">Lactobacillus gigeriorum DSM 23908 = CRBIP 24.85</name>
    <dbReference type="NCBI Taxonomy" id="1423751"/>
    <lineage>
        <taxon>Bacteria</taxon>
        <taxon>Bacillati</taxon>
        <taxon>Bacillota</taxon>
        <taxon>Bacilli</taxon>
        <taxon>Lactobacillales</taxon>
        <taxon>Lactobacillaceae</taxon>
        <taxon>Lactobacillus</taxon>
    </lineage>
</organism>
<name>I7KQ23_9LACO</name>
<reference evidence="3 5" key="2">
    <citation type="journal article" date="2015" name="Genome Announc.">
        <title>Expanding the biotechnology potential of lactobacilli through comparative genomics of 213 strains and associated genera.</title>
        <authorList>
            <person name="Sun Z."/>
            <person name="Harris H.M."/>
            <person name="McCann A."/>
            <person name="Guo C."/>
            <person name="Argimon S."/>
            <person name="Zhang W."/>
            <person name="Yang X."/>
            <person name="Jeffery I.B."/>
            <person name="Cooney J.C."/>
            <person name="Kagawa T.F."/>
            <person name="Liu W."/>
            <person name="Song Y."/>
            <person name="Salvetti E."/>
            <person name="Wrobel A."/>
            <person name="Rasinkangas P."/>
            <person name="Parkhill J."/>
            <person name="Rea M.C."/>
            <person name="O'Sullivan O."/>
            <person name="Ritari J."/>
            <person name="Douillard F.P."/>
            <person name="Paul Ross R."/>
            <person name="Yang R."/>
            <person name="Briner A.E."/>
            <person name="Felis G.E."/>
            <person name="de Vos W.M."/>
            <person name="Barrangou R."/>
            <person name="Klaenhammer T.R."/>
            <person name="Caufield P.W."/>
            <person name="Cui Y."/>
            <person name="Zhang H."/>
            <person name="O'Toole P.W."/>
        </authorList>
    </citation>
    <scope>NUCLEOTIDE SEQUENCE [LARGE SCALE GENOMIC DNA]</scope>
    <source>
        <strain evidence="3 5">DSM 23908</strain>
    </source>
</reference>
<accession>I7KQ23</accession>
<dbReference type="Proteomes" id="UP000009326">
    <property type="component" value="Unassembled WGS sequence"/>
</dbReference>
<dbReference type="InterPro" id="IPR042099">
    <property type="entry name" value="ANL_N_sf"/>
</dbReference>
<comment type="caution">
    <text evidence="2">The sequence shown here is derived from an EMBL/GenBank/DDBJ whole genome shotgun (WGS) entry which is preliminary data.</text>
</comment>
<keyword evidence="5" id="KW-1185">Reference proteome</keyword>
<dbReference type="InterPro" id="IPR000873">
    <property type="entry name" value="AMP-dep_synth/lig_dom"/>
</dbReference>
<dbReference type="SUPFAM" id="SSF47336">
    <property type="entry name" value="ACP-like"/>
    <property type="match status" value="1"/>
</dbReference>
<dbReference type="RefSeq" id="WP_008473983.1">
    <property type="nucleotide sequence ID" value="NZ_AYZO01000004.1"/>
</dbReference>
<feature type="domain" description="AMP-dependent synthetase/ligase" evidence="1">
    <location>
        <begin position="9"/>
        <end position="344"/>
    </location>
</feature>
<gene>
    <name evidence="2" type="ORF">BN52_09820</name>
    <name evidence="3" type="ORF">FC38_GL001280</name>
</gene>
<evidence type="ECO:0000259" key="1">
    <source>
        <dbReference type="Pfam" id="PF00501"/>
    </source>
</evidence>
<proteinExistence type="predicted"/>
<reference evidence="2 4" key="1">
    <citation type="submission" date="2012-06" db="EMBL/GenBank/DDBJ databases">
        <title>Draft genome sequence of Lactobacillus gigeriorum CRBIP 24.85T, isolated from chicken crop.</title>
        <authorList>
            <person name="Cousin S."/>
            <person name="Ma L."/>
            <person name="Creno S."/>
            <person name="Clermont D."/>
            <person name="Loux V."/>
            <person name="Bizet C."/>
            <person name="Bouchier C."/>
        </authorList>
    </citation>
    <scope>NUCLEOTIDE SEQUENCE [LARGE SCALE GENOMIC DNA]</scope>
    <source>
        <strain evidence="4">CRBIP 24.85T</strain>
        <strain evidence="2">Type strain: CRBIP 24.85</strain>
    </source>
</reference>
<evidence type="ECO:0000313" key="4">
    <source>
        <dbReference type="Proteomes" id="UP000009326"/>
    </source>
</evidence>
<dbReference type="Gene3D" id="1.10.1200.10">
    <property type="entry name" value="ACP-like"/>
    <property type="match status" value="1"/>
</dbReference>
<evidence type="ECO:0000313" key="5">
    <source>
        <dbReference type="Proteomes" id="UP000051521"/>
    </source>
</evidence>
<dbReference type="InterPro" id="IPR036736">
    <property type="entry name" value="ACP-like_sf"/>
</dbReference>
<dbReference type="STRING" id="1423751.FC38_GL001280"/>
<dbReference type="InterPro" id="IPR045851">
    <property type="entry name" value="AMP-bd_C_sf"/>
</dbReference>
<evidence type="ECO:0000313" key="2">
    <source>
        <dbReference type="EMBL" id="CCI87689.1"/>
    </source>
</evidence>
<protein>
    <submittedName>
        <fullName evidence="2">Non-ribosomal peptide synthetase</fullName>
    </submittedName>
</protein>
<dbReference type="GO" id="GO:0005737">
    <property type="term" value="C:cytoplasm"/>
    <property type="evidence" value="ECO:0007669"/>
    <property type="project" value="TreeGrafter"/>
</dbReference>
<dbReference type="PATRIC" id="fig|1423751.3.peg.1322"/>
<dbReference type="Pfam" id="PF00501">
    <property type="entry name" value="AMP-binding"/>
    <property type="match status" value="1"/>
</dbReference>
<dbReference type="Proteomes" id="UP000051521">
    <property type="component" value="Unassembled WGS sequence"/>
</dbReference>
<dbReference type="Gene3D" id="3.40.50.12780">
    <property type="entry name" value="N-terminal domain of ligase-like"/>
    <property type="match status" value="1"/>
</dbReference>
<dbReference type="OrthoDB" id="2295462at2"/>
<dbReference type="Gene3D" id="3.30.300.30">
    <property type="match status" value="1"/>
</dbReference>
<dbReference type="SUPFAM" id="SSF56801">
    <property type="entry name" value="Acetyl-CoA synthetase-like"/>
    <property type="match status" value="1"/>
</dbReference>
<dbReference type="EMBL" id="CAKC01000086">
    <property type="protein sequence ID" value="CCI87689.1"/>
    <property type="molecule type" value="Genomic_DNA"/>
</dbReference>
<sequence length="956" mass="109358">MFIIDKFIQRVRDYPDRIAVKSKKQNYSYQEVQNVANQIASKLDHDGSKQIVPFYLQDTRFVLPTIMGIWLSNKIPMPLVSALKLSEAIARVKEVEWNTLIADFSVDLKDKEILQINLLNKETKFSYEFKPSFNKTAYILSTSGSTGIPKKVFLTEGNIKWILTKLYSLIDVNDKTKFLFSTPYSFDVSLTEILSPVVAGAQLVCLPTSPSKSESIRLIPKLIEQEQITHLSLSPSFAEALIDIAGPTVFSKLKFLMVAGESFPISLAKKLRPSIAQGCKVFNLYGPTETTVYATYHQVTGNETKYVPIGNPFHGAKVLVVNKSHQAKTGELYIGGNGLTQGYLLDPIKNDASFVFIQGQRYYKTGDNVTTDSNGELIFLEREDDQVQVNGIRIELGEIQTIVAKISGIKSVIVKFQYGRIYVFYLSDHNKEEQIREKIPTYLNPIIVKVKQFLYTYNRKIDVKAMIDRYYYQAPSNDDERVLDKLQSLLTKYHVNETSQLDSLDLVRFIIEVEHTFSVHINDEQLALLTTAERLADFIKHKKWLKTDDLQVDQQATKAELLNFKILVDNFASQYEQEKITASSTQQSLFLQGKTSFDRLRIALPAINYQEIEKIRKIFIGLASKIDLLTFAWFQDDQGRLYFQKATNICPITFVCLNGFSKNDLEQVLYAKQGRPIYCLIFNLNRCQLEIVFSHHTLDASSSNKFRQLFVDLYQQNSALEEIKPSSYARFMDFIRKTNKKTDIRDAINLIPETESGLQLAKEDAGVYITKFACPAKTTDQVYTRGIYLLSQAMMQDHEMHKITGKIALNIRNFTGFDANNVIGDIHATLPWQVCEQDSLAHFSNSYKALLNIYTQGIDYRYCIFNAIGKNLQYLPELDQKWKSMNISFNYIGEVEDVDAIVAEILQLPFKANYVTMVSKNYILYCISYGQLLSKQNYQVKLGDEIVTITTDRRQK</sequence>
<dbReference type="GO" id="GO:0043041">
    <property type="term" value="P:amino acid activation for nonribosomal peptide biosynthetic process"/>
    <property type="evidence" value="ECO:0007669"/>
    <property type="project" value="TreeGrafter"/>
</dbReference>
<dbReference type="GO" id="GO:0031177">
    <property type="term" value="F:phosphopantetheine binding"/>
    <property type="evidence" value="ECO:0007669"/>
    <property type="project" value="TreeGrafter"/>
</dbReference>
<evidence type="ECO:0000313" key="3">
    <source>
        <dbReference type="EMBL" id="KRN14203.1"/>
    </source>
</evidence>
<dbReference type="PANTHER" id="PTHR45527">
    <property type="entry name" value="NONRIBOSOMAL PEPTIDE SYNTHETASE"/>
    <property type="match status" value="1"/>
</dbReference>